<dbReference type="InterPro" id="IPR050259">
    <property type="entry name" value="SDR"/>
</dbReference>
<gene>
    <name evidence="2" type="ORF">METZ01_LOCUS64958</name>
</gene>
<name>A0A381T8P4_9ZZZZ</name>
<comment type="similarity">
    <text evidence="1">Belongs to the short-chain dehydrogenases/reductases (SDR) family.</text>
</comment>
<organism evidence="2">
    <name type="scientific">marine metagenome</name>
    <dbReference type="NCBI Taxonomy" id="408172"/>
    <lineage>
        <taxon>unclassified sequences</taxon>
        <taxon>metagenomes</taxon>
        <taxon>ecological metagenomes</taxon>
    </lineage>
</organism>
<dbReference type="InterPro" id="IPR036291">
    <property type="entry name" value="NAD(P)-bd_dom_sf"/>
</dbReference>
<dbReference type="PANTHER" id="PTHR42879">
    <property type="entry name" value="3-OXOACYL-(ACYL-CARRIER-PROTEIN) REDUCTASE"/>
    <property type="match status" value="1"/>
</dbReference>
<dbReference type="CDD" id="cd05233">
    <property type="entry name" value="SDR_c"/>
    <property type="match status" value="1"/>
</dbReference>
<dbReference type="PROSITE" id="PS00061">
    <property type="entry name" value="ADH_SHORT"/>
    <property type="match status" value="1"/>
</dbReference>
<evidence type="ECO:0000256" key="1">
    <source>
        <dbReference type="ARBA" id="ARBA00006484"/>
    </source>
</evidence>
<dbReference type="Gene3D" id="3.40.50.720">
    <property type="entry name" value="NAD(P)-binding Rossmann-like Domain"/>
    <property type="match status" value="1"/>
</dbReference>
<dbReference type="Pfam" id="PF00106">
    <property type="entry name" value="adh_short"/>
    <property type="match status" value="1"/>
</dbReference>
<evidence type="ECO:0008006" key="3">
    <source>
        <dbReference type="Google" id="ProtNLM"/>
    </source>
</evidence>
<dbReference type="PRINTS" id="PR00080">
    <property type="entry name" value="SDRFAMILY"/>
</dbReference>
<dbReference type="InterPro" id="IPR002347">
    <property type="entry name" value="SDR_fam"/>
</dbReference>
<accession>A0A381T8P4</accession>
<dbReference type="AlphaFoldDB" id="A0A381T8P4"/>
<dbReference type="SUPFAM" id="SSF51735">
    <property type="entry name" value="NAD(P)-binding Rossmann-fold domains"/>
    <property type="match status" value="1"/>
</dbReference>
<dbReference type="FunFam" id="3.40.50.720:FF:000084">
    <property type="entry name" value="Short-chain dehydrogenase reductase"/>
    <property type="match status" value="1"/>
</dbReference>
<feature type="non-terminal residue" evidence="2">
    <location>
        <position position="246"/>
    </location>
</feature>
<reference evidence="2" key="1">
    <citation type="submission" date="2018-05" db="EMBL/GenBank/DDBJ databases">
        <authorList>
            <person name="Lanie J.A."/>
            <person name="Ng W.-L."/>
            <person name="Kazmierczak K.M."/>
            <person name="Andrzejewski T.M."/>
            <person name="Davidsen T.M."/>
            <person name="Wayne K.J."/>
            <person name="Tettelin H."/>
            <person name="Glass J.I."/>
            <person name="Rusch D."/>
            <person name="Podicherti R."/>
            <person name="Tsui H.-C.T."/>
            <person name="Winkler M.E."/>
        </authorList>
    </citation>
    <scope>NUCLEOTIDE SEQUENCE</scope>
</reference>
<proteinExistence type="inferred from homology"/>
<dbReference type="EMBL" id="UINC01004140">
    <property type="protein sequence ID" value="SVA12104.1"/>
    <property type="molecule type" value="Genomic_DNA"/>
</dbReference>
<dbReference type="GO" id="GO:0032787">
    <property type="term" value="P:monocarboxylic acid metabolic process"/>
    <property type="evidence" value="ECO:0007669"/>
    <property type="project" value="UniProtKB-ARBA"/>
</dbReference>
<sequence>MIFFRLTGDTSERIKLMSDNSMIGQVAIVTGAARGFGLAISERLMQRGVRVFGWDQEPSPIVGDKRFLGVERIDVTDRDAIQSAVESAQATAGQIHILVNNAGINGPQVPVEDYPLENWERVIGVDLTAVFLCTRAIVPHMKQAGYGRIVSIASQAGKEGIANVSAYNAAKAGVIGFMKGISSELASFGITANSITPTLAKTDLMKEMSDDYIAGIKKRTLMGRLCQVEEVADMVAFVASPACSYS</sequence>
<evidence type="ECO:0000313" key="2">
    <source>
        <dbReference type="EMBL" id="SVA12104.1"/>
    </source>
</evidence>
<dbReference type="PANTHER" id="PTHR42879:SF2">
    <property type="entry name" value="3-OXOACYL-[ACYL-CARRIER-PROTEIN] REDUCTASE FABG"/>
    <property type="match status" value="1"/>
</dbReference>
<dbReference type="InterPro" id="IPR020904">
    <property type="entry name" value="Sc_DH/Rdtase_CS"/>
</dbReference>
<protein>
    <recommendedName>
        <fullName evidence="3">3-oxoacyl-ACP reductase</fullName>
    </recommendedName>
</protein>
<dbReference type="PRINTS" id="PR00081">
    <property type="entry name" value="GDHRDH"/>
</dbReference>